<evidence type="ECO:0000256" key="6">
    <source>
        <dbReference type="ARBA" id="ARBA00022833"/>
    </source>
</evidence>
<dbReference type="PANTHER" id="PTHR30616:SF2">
    <property type="entry name" value="PURINE NUCLEOSIDE PHOSPHORYLASE LACC1"/>
    <property type="match status" value="1"/>
</dbReference>
<keyword evidence="4" id="KW-0479">Metal-binding</keyword>
<evidence type="ECO:0000256" key="8">
    <source>
        <dbReference type="ARBA" id="ARBA00048968"/>
    </source>
</evidence>
<organism evidence="11 12">
    <name type="scientific">Klebsiella pneumoniae</name>
    <dbReference type="NCBI Taxonomy" id="573"/>
    <lineage>
        <taxon>Bacteria</taxon>
        <taxon>Pseudomonadati</taxon>
        <taxon>Pseudomonadota</taxon>
        <taxon>Gammaproteobacteria</taxon>
        <taxon>Enterobacterales</taxon>
        <taxon>Enterobacteriaceae</taxon>
        <taxon>Klebsiella/Raoultella group</taxon>
        <taxon>Klebsiella</taxon>
        <taxon>Klebsiella pneumoniae complex</taxon>
    </lineage>
</organism>
<dbReference type="Gene3D" id="3.60.140.10">
    <property type="entry name" value="CNF1/YfiH-like putative cysteine hydrolases"/>
    <property type="match status" value="1"/>
</dbReference>
<evidence type="ECO:0000256" key="4">
    <source>
        <dbReference type="ARBA" id="ARBA00022723"/>
    </source>
</evidence>
<comment type="catalytic activity">
    <reaction evidence="9">
        <text>S-methyl-5'-thioadenosine + phosphate = 5-(methylsulfanyl)-alpha-D-ribose 1-phosphate + adenine</text>
        <dbReference type="Rhea" id="RHEA:11852"/>
        <dbReference type="ChEBI" id="CHEBI:16708"/>
        <dbReference type="ChEBI" id="CHEBI:17509"/>
        <dbReference type="ChEBI" id="CHEBI:43474"/>
        <dbReference type="ChEBI" id="CHEBI:58533"/>
        <dbReference type="EC" id="2.4.2.28"/>
    </reaction>
    <physiologicalReaction direction="left-to-right" evidence="9">
        <dbReference type="Rhea" id="RHEA:11853"/>
    </physiologicalReaction>
</comment>
<dbReference type="SUPFAM" id="SSF64438">
    <property type="entry name" value="CNF1/YfiH-like putative cysteine hydrolases"/>
    <property type="match status" value="1"/>
</dbReference>
<sequence>MTKLIVPQWPMPGSVAACSSTRIGGVSLPPYDSLNLGAHCGDNLQDVEENRRRMFAAGGLPSYPVWLEQVHGTEVLTLDGGPYPSKRADASYSRTPGTVCAVMTADCLPVLFCNRTAPKSPRRTRDGAAYAKGSGSDDCSFRR</sequence>
<dbReference type="InterPro" id="IPR038371">
    <property type="entry name" value="Cu_polyphenol_OxRdtase_sf"/>
</dbReference>
<dbReference type="PANTHER" id="PTHR30616">
    <property type="entry name" value="UNCHARACTERIZED PROTEIN YFIH"/>
    <property type="match status" value="1"/>
</dbReference>
<dbReference type="GO" id="GO:0017061">
    <property type="term" value="F:S-methyl-5-thioadenosine phosphorylase activity"/>
    <property type="evidence" value="ECO:0007669"/>
    <property type="project" value="UniProtKB-EC"/>
</dbReference>
<dbReference type="InterPro" id="IPR011324">
    <property type="entry name" value="Cytotoxic_necrot_fac-like_cat"/>
</dbReference>
<comment type="catalytic activity">
    <reaction evidence="1">
        <text>inosine + phosphate = alpha-D-ribose 1-phosphate + hypoxanthine</text>
        <dbReference type="Rhea" id="RHEA:27646"/>
        <dbReference type="ChEBI" id="CHEBI:17368"/>
        <dbReference type="ChEBI" id="CHEBI:17596"/>
        <dbReference type="ChEBI" id="CHEBI:43474"/>
        <dbReference type="ChEBI" id="CHEBI:57720"/>
        <dbReference type="EC" id="2.4.2.1"/>
    </reaction>
    <physiologicalReaction direction="left-to-right" evidence="1">
        <dbReference type="Rhea" id="RHEA:27647"/>
    </physiologicalReaction>
</comment>
<evidence type="ECO:0000256" key="7">
    <source>
        <dbReference type="ARBA" id="ARBA00047989"/>
    </source>
</evidence>
<evidence type="ECO:0000256" key="2">
    <source>
        <dbReference type="ARBA" id="ARBA00007353"/>
    </source>
</evidence>
<evidence type="ECO:0000313" key="11">
    <source>
        <dbReference type="EMBL" id="STT56061.1"/>
    </source>
</evidence>
<dbReference type="GO" id="GO:0005507">
    <property type="term" value="F:copper ion binding"/>
    <property type="evidence" value="ECO:0007669"/>
    <property type="project" value="TreeGrafter"/>
</dbReference>
<evidence type="ECO:0000256" key="5">
    <source>
        <dbReference type="ARBA" id="ARBA00022801"/>
    </source>
</evidence>
<dbReference type="Proteomes" id="UP000254799">
    <property type="component" value="Unassembled WGS sequence"/>
</dbReference>
<evidence type="ECO:0000256" key="10">
    <source>
        <dbReference type="SAM" id="MobiDB-lite"/>
    </source>
</evidence>
<evidence type="ECO:0000313" key="12">
    <source>
        <dbReference type="Proteomes" id="UP000254799"/>
    </source>
</evidence>
<comment type="catalytic activity">
    <reaction evidence="7">
        <text>adenosine + H2O + H(+) = inosine + NH4(+)</text>
        <dbReference type="Rhea" id="RHEA:24408"/>
        <dbReference type="ChEBI" id="CHEBI:15377"/>
        <dbReference type="ChEBI" id="CHEBI:15378"/>
        <dbReference type="ChEBI" id="CHEBI:16335"/>
        <dbReference type="ChEBI" id="CHEBI:17596"/>
        <dbReference type="ChEBI" id="CHEBI:28938"/>
        <dbReference type="EC" id="3.5.4.4"/>
    </reaction>
    <physiologicalReaction direction="left-to-right" evidence="7">
        <dbReference type="Rhea" id="RHEA:24409"/>
    </physiologicalReaction>
</comment>
<proteinExistence type="inferred from homology"/>
<comment type="catalytic activity">
    <reaction evidence="8">
        <text>adenosine + phosphate = alpha-D-ribose 1-phosphate + adenine</text>
        <dbReference type="Rhea" id="RHEA:27642"/>
        <dbReference type="ChEBI" id="CHEBI:16335"/>
        <dbReference type="ChEBI" id="CHEBI:16708"/>
        <dbReference type="ChEBI" id="CHEBI:43474"/>
        <dbReference type="ChEBI" id="CHEBI:57720"/>
        <dbReference type="EC" id="2.4.2.1"/>
    </reaction>
    <physiologicalReaction direction="left-to-right" evidence="8">
        <dbReference type="Rhea" id="RHEA:27643"/>
    </physiologicalReaction>
</comment>
<keyword evidence="5" id="KW-0378">Hydrolase</keyword>
<dbReference type="PROSITE" id="PS51257">
    <property type="entry name" value="PROKAR_LIPOPROTEIN"/>
    <property type="match status" value="1"/>
</dbReference>
<evidence type="ECO:0000256" key="1">
    <source>
        <dbReference type="ARBA" id="ARBA00000553"/>
    </source>
</evidence>
<protein>
    <submittedName>
        <fullName evidence="11">Membrane protein</fullName>
    </submittedName>
</protein>
<dbReference type="AlphaFoldDB" id="A0A377WRU8"/>
<evidence type="ECO:0000256" key="9">
    <source>
        <dbReference type="ARBA" id="ARBA00049893"/>
    </source>
</evidence>
<dbReference type="Pfam" id="PF02578">
    <property type="entry name" value="Cu-oxidase_4"/>
    <property type="match status" value="1"/>
</dbReference>
<gene>
    <name evidence="11" type="primary">yfiH_2</name>
    <name evidence="11" type="ORF">NCTC8849_04700</name>
</gene>
<comment type="similarity">
    <text evidence="2">Belongs to the purine nucleoside phosphorylase YfiH/LACC1 family.</text>
</comment>
<dbReference type="EMBL" id="UGLC01000002">
    <property type="protein sequence ID" value="STT56061.1"/>
    <property type="molecule type" value="Genomic_DNA"/>
</dbReference>
<feature type="region of interest" description="Disordered" evidence="10">
    <location>
        <begin position="118"/>
        <end position="143"/>
    </location>
</feature>
<dbReference type="GO" id="GO:0016787">
    <property type="term" value="F:hydrolase activity"/>
    <property type="evidence" value="ECO:0007669"/>
    <property type="project" value="UniProtKB-KW"/>
</dbReference>
<evidence type="ECO:0000256" key="3">
    <source>
        <dbReference type="ARBA" id="ARBA00022679"/>
    </source>
</evidence>
<keyword evidence="3" id="KW-0808">Transferase</keyword>
<dbReference type="InterPro" id="IPR003730">
    <property type="entry name" value="Cu_polyphenol_OxRdtase"/>
</dbReference>
<reference evidence="11 12" key="1">
    <citation type="submission" date="2018-06" db="EMBL/GenBank/DDBJ databases">
        <authorList>
            <consortium name="Pathogen Informatics"/>
            <person name="Doyle S."/>
        </authorList>
    </citation>
    <scope>NUCLEOTIDE SEQUENCE [LARGE SCALE GENOMIC DNA]</scope>
    <source>
        <strain evidence="11 12">NCTC8849</strain>
    </source>
</reference>
<accession>A0A377WRU8</accession>
<name>A0A377WRU8_KLEPN</name>
<keyword evidence="6" id="KW-0862">Zinc</keyword>